<keyword evidence="1" id="KW-0479">Metal-binding</keyword>
<feature type="region of interest" description="Disordered" evidence="2">
    <location>
        <begin position="185"/>
        <end position="210"/>
    </location>
</feature>
<keyword evidence="1" id="KW-0863">Zinc-finger</keyword>
<name>A0A9N9CX40_9GLOM</name>
<accession>A0A9N9CX40</accession>
<reference evidence="4" key="1">
    <citation type="submission" date="2021-06" db="EMBL/GenBank/DDBJ databases">
        <authorList>
            <person name="Kallberg Y."/>
            <person name="Tangrot J."/>
            <person name="Rosling A."/>
        </authorList>
    </citation>
    <scope>NUCLEOTIDE SEQUENCE</scope>
    <source>
        <strain evidence="4">FL130A</strain>
    </source>
</reference>
<dbReference type="GO" id="GO:0008270">
    <property type="term" value="F:zinc ion binding"/>
    <property type="evidence" value="ECO:0007669"/>
    <property type="project" value="UniProtKB-KW"/>
</dbReference>
<dbReference type="InterPro" id="IPR013083">
    <property type="entry name" value="Znf_RING/FYVE/PHD"/>
</dbReference>
<dbReference type="AlphaFoldDB" id="A0A9N9CX40"/>
<dbReference type="EMBL" id="CAJVPS010005640">
    <property type="protein sequence ID" value="CAG8617175.1"/>
    <property type="molecule type" value="Genomic_DNA"/>
</dbReference>
<feature type="compositionally biased region" description="Acidic residues" evidence="2">
    <location>
        <begin position="186"/>
        <end position="196"/>
    </location>
</feature>
<protein>
    <submittedName>
        <fullName evidence="4">7401_t:CDS:1</fullName>
    </submittedName>
</protein>
<feature type="compositionally biased region" description="Polar residues" evidence="2">
    <location>
        <begin position="201"/>
        <end position="210"/>
    </location>
</feature>
<dbReference type="SMART" id="SM00184">
    <property type="entry name" value="RING"/>
    <property type="match status" value="1"/>
</dbReference>
<dbReference type="SUPFAM" id="SSF57850">
    <property type="entry name" value="RING/U-box"/>
    <property type="match status" value="1"/>
</dbReference>
<proteinExistence type="predicted"/>
<evidence type="ECO:0000313" key="4">
    <source>
        <dbReference type="EMBL" id="CAG8617175.1"/>
    </source>
</evidence>
<dbReference type="Gene3D" id="3.30.40.10">
    <property type="entry name" value="Zinc/RING finger domain, C3HC4 (zinc finger)"/>
    <property type="match status" value="1"/>
</dbReference>
<comment type="caution">
    <text evidence="4">The sequence shown here is derived from an EMBL/GenBank/DDBJ whole genome shotgun (WGS) entry which is preliminary data.</text>
</comment>
<evidence type="ECO:0000259" key="3">
    <source>
        <dbReference type="PROSITE" id="PS50089"/>
    </source>
</evidence>
<evidence type="ECO:0000256" key="1">
    <source>
        <dbReference type="PROSITE-ProRule" id="PRU00175"/>
    </source>
</evidence>
<gene>
    <name evidence="4" type="ORF">ALEPTO_LOCUS8808</name>
</gene>
<feature type="non-terminal residue" evidence="4">
    <location>
        <position position="643"/>
    </location>
</feature>
<dbReference type="OrthoDB" id="2424060at2759"/>
<feature type="region of interest" description="Disordered" evidence="2">
    <location>
        <begin position="373"/>
        <end position="394"/>
    </location>
</feature>
<feature type="domain" description="RING-type" evidence="3">
    <location>
        <begin position="311"/>
        <end position="350"/>
    </location>
</feature>
<organism evidence="4 5">
    <name type="scientific">Ambispora leptoticha</name>
    <dbReference type="NCBI Taxonomy" id="144679"/>
    <lineage>
        <taxon>Eukaryota</taxon>
        <taxon>Fungi</taxon>
        <taxon>Fungi incertae sedis</taxon>
        <taxon>Mucoromycota</taxon>
        <taxon>Glomeromycotina</taxon>
        <taxon>Glomeromycetes</taxon>
        <taxon>Archaeosporales</taxon>
        <taxon>Ambisporaceae</taxon>
        <taxon>Ambispora</taxon>
    </lineage>
</organism>
<dbReference type="PROSITE" id="PS50089">
    <property type="entry name" value="ZF_RING_2"/>
    <property type="match status" value="1"/>
</dbReference>
<evidence type="ECO:0000313" key="5">
    <source>
        <dbReference type="Proteomes" id="UP000789508"/>
    </source>
</evidence>
<sequence>MTTARKTRKPKTNNFTSILDQFLNKYNLSAESNPLQLRTHADELGTMLPDWKARKDVKEALHRRLFKDNQIEALVPNNKKKRLTIKERAQYCAKTGDVWDIYLHALDLAEIKNDADKEIVASSVFSKFLKPYGITAKRLRKIGGKHASRVHGGQNSTSQHLAFLSRIAMRHKMDRHDSGMYYAEGDTSDSDLDSNLEPEPKTQTFTPKPINENTSEIEDIYDLYGNLPQCPKCAIEIESIDYTHYSGTFEQSTSDPMQISPQMTSSQSQNTITPDTTLIFNPTLAYDPTIYPNYVDLTKNKDASQIESRNCSKCSEVISPEILKPVILLPCNHVVHFECIDNKRKLCPECPSIDDLEKEGYYISPIVLANETPKKKRKMQEKDTHKSKSKRATKPKAIIRELSVASTSSGPSISAPSETTNIGEISNQFHKLYYDVDIAEKKGDQENQEVVQCYFRFGRALSERLAVLLKNNPPQTAHTNTNRRRNRDVGNTTPVPSIEEVEHALSTRSSVRQLNRSPSIISRRSQRHSPYPTSTHDNTNINNPGMRNSEQNISVPPPPIETLSPQPPPYSRGEDAIASGVTDEAQNNNQSQDSSNYEVAVSGSNLTPDLLNLSLSRNESDSIMHDIGSQPLFHMESINEEER</sequence>
<keyword evidence="1" id="KW-0862">Zinc</keyword>
<dbReference type="InterPro" id="IPR001841">
    <property type="entry name" value="Znf_RING"/>
</dbReference>
<feature type="compositionally biased region" description="Polar residues" evidence="2">
    <location>
        <begin position="506"/>
        <end position="515"/>
    </location>
</feature>
<evidence type="ECO:0000256" key="2">
    <source>
        <dbReference type="SAM" id="MobiDB-lite"/>
    </source>
</evidence>
<dbReference type="Proteomes" id="UP000789508">
    <property type="component" value="Unassembled WGS sequence"/>
</dbReference>
<feature type="compositionally biased region" description="Pro residues" evidence="2">
    <location>
        <begin position="555"/>
        <end position="570"/>
    </location>
</feature>
<feature type="compositionally biased region" description="Polar residues" evidence="2">
    <location>
        <begin position="531"/>
        <end position="554"/>
    </location>
</feature>
<dbReference type="CDD" id="cd16448">
    <property type="entry name" value="RING-H2"/>
    <property type="match status" value="1"/>
</dbReference>
<keyword evidence="5" id="KW-1185">Reference proteome</keyword>
<feature type="region of interest" description="Disordered" evidence="2">
    <location>
        <begin position="471"/>
        <end position="575"/>
    </location>
</feature>
<feature type="region of interest" description="Disordered" evidence="2">
    <location>
        <begin position="251"/>
        <end position="273"/>
    </location>
</feature>